<evidence type="ECO:0000313" key="3">
    <source>
        <dbReference type="Proteomes" id="UP001576784"/>
    </source>
</evidence>
<dbReference type="PANTHER" id="PTHR34821">
    <property type="entry name" value="INNER MEMBRANE PROTEIN YDCZ"/>
    <property type="match status" value="1"/>
</dbReference>
<keyword evidence="3" id="KW-1185">Reference proteome</keyword>
<protein>
    <submittedName>
        <fullName evidence="2">DMT family transporter</fullName>
    </submittedName>
</protein>
<feature type="transmembrane region" description="Helical" evidence="1">
    <location>
        <begin position="87"/>
        <end position="109"/>
    </location>
</feature>
<dbReference type="EMBL" id="JBHFNR010000213">
    <property type="protein sequence ID" value="MFB2896741.1"/>
    <property type="molecule type" value="Genomic_DNA"/>
</dbReference>
<organism evidence="2 3">
    <name type="scientific">Floridaenema flaviceps BLCC-F50</name>
    <dbReference type="NCBI Taxonomy" id="3153642"/>
    <lineage>
        <taxon>Bacteria</taxon>
        <taxon>Bacillati</taxon>
        <taxon>Cyanobacteriota</taxon>
        <taxon>Cyanophyceae</taxon>
        <taxon>Oscillatoriophycideae</taxon>
        <taxon>Aerosakkonematales</taxon>
        <taxon>Aerosakkonemataceae</taxon>
        <taxon>Floridanema</taxon>
        <taxon>Floridanema flaviceps</taxon>
    </lineage>
</organism>
<dbReference type="RefSeq" id="WP_413266364.1">
    <property type="nucleotide sequence ID" value="NZ_JBHFNR010000213.1"/>
</dbReference>
<dbReference type="Pfam" id="PF04657">
    <property type="entry name" value="DMT_YdcZ"/>
    <property type="match status" value="1"/>
</dbReference>
<feature type="transmembrane region" description="Helical" evidence="1">
    <location>
        <begin position="12"/>
        <end position="35"/>
    </location>
</feature>
<reference evidence="2 3" key="1">
    <citation type="submission" date="2024-09" db="EMBL/GenBank/DDBJ databases">
        <title>Floridaenema gen nov. (Aerosakkonemataceae, Aerosakkonematales ord. nov., Cyanobacteria) from benthic tropical and subtropical fresh waters, with the description of four new species.</title>
        <authorList>
            <person name="Moretto J.A."/>
            <person name="Berthold D.E."/>
            <person name="Lefler F.W."/>
            <person name="Huang I.-S."/>
            <person name="Laughinghouse H. IV."/>
        </authorList>
    </citation>
    <scope>NUCLEOTIDE SEQUENCE [LARGE SCALE GENOMIC DNA]</scope>
    <source>
        <strain evidence="2 3">BLCC-F50</strain>
    </source>
</reference>
<dbReference type="InterPro" id="IPR006750">
    <property type="entry name" value="YdcZ"/>
</dbReference>
<gene>
    <name evidence="2" type="ORF">ACE1CI_27840</name>
</gene>
<keyword evidence="1" id="KW-0472">Membrane</keyword>
<feature type="transmembrane region" description="Helical" evidence="1">
    <location>
        <begin position="147"/>
        <end position="163"/>
    </location>
</feature>
<keyword evidence="1" id="KW-1133">Transmembrane helix</keyword>
<comment type="caution">
    <text evidence="2">The sequence shown here is derived from an EMBL/GenBank/DDBJ whole genome shotgun (WGS) entry which is preliminary data.</text>
</comment>
<feature type="transmembrane region" description="Helical" evidence="1">
    <location>
        <begin position="115"/>
        <end position="135"/>
    </location>
</feature>
<dbReference type="PANTHER" id="PTHR34821:SF2">
    <property type="entry name" value="INNER MEMBRANE PROTEIN YDCZ"/>
    <property type="match status" value="1"/>
</dbReference>
<keyword evidence="1" id="KW-0812">Transmembrane</keyword>
<evidence type="ECO:0000256" key="1">
    <source>
        <dbReference type="SAM" id="Phobius"/>
    </source>
</evidence>
<dbReference type="Proteomes" id="UP001576784">
    <property type="component" value="Unassembled WGS sequence"/>
</dbReference>
<name>A0ABV4XYC2_9CYAN</name>
<accession>A0ABV4XYC2</accession>
<evidence type="ECO:0000313" key="2">
    <source>
        <dbReference type="EMBL" id="MFB2896741.1"/>
    </source>
</evidence>
<sequence>MNSISLSRIQAIVFRCQIWLYLILALLSGAVLPIQTSLNAQLARAIDSVPLAANISYFVGSLVLITLLLTGQFGYPQWSALIKAPRWSLVGGLLGAWYIASSAYFASILGTTLTLGFVVGGQAIAGMIVDHFGWLGMPQRRLTSHRRFAIGLLIVALFFLVQPR</sequence>
<proteinExistence type="predicted"/>
<feature type="transmembrane region" description="Helical" evidence="1">
    <location>
        <begin position="55"/>
        <end position="75"/>
    </location>
</feature>